<dbReference type="GO" id="GO:0007165">
    <property type="term" value="P:signal transduction"/>
    <property type="evidence" value="ECO:0007669"/>
    <property type="project" value="UniProtKB-ARBA"/>
</dbReference>
<sequence length="876" mass="95970">MSPISPASSRFNATDRMRPALVALLTALIGLLLTAYIVNSQASAVSARERAAIAAEAGQIRARLESEINSAAHLSLGLVSYIAANPDFSRDAFTRVAERMLSYGRHVRNISVAPDNVVRYVYPLAGNEAAIDLEYARVPEQRASVERMIATRRFVLAGPLNLVQGGIGLINRFPVFLPARDGTPERYWGLVSVVLRFDSLLSASGLTSRADGIRYAIRGRDGLGAEGAVIYGDERLFEANPVTLDVVLPDQARWQLAAIPTRGWRSPYQDPQVLGLALAGGALSLAVAALLYLRQQHLQRLQARDRELSLAASVIESLNEAIMVTDADDRVVTVNPAFCALTGVSARDVIGRAAAVVTGCPYSEETRDSFLQRVAAEGLWHGEVEDHRVDGERYPKSLSIYPVRAATDRVSHYVHSFADISERKEAERQIHHLAHHDMLTGLPNRFSLQQRMEQAMSHARRHGTLLAALMIDMDHFKDINDTLGHHVGDALLVEVGKRLHRCVRQSDVVARLGGDEFVVLVTDMVTTLTAAAVAEKIVTALSAPYAIDAYQLHSTPSVGIGVFPTDGETVDDLLRNVDSAMYHAKAAGRNNYQFFDRSMSANASERLALQTSLHQAIAQQQFVLHYQPQIETGSGRLVGVEVLVRWQHPERGLVPPNKFIPIAEESDLIIRLGEWILQEACRQLSLWHAGGLELRVAVNLSARQLRSKNLLRQVKDVVLKHNLQPGQLELEITESVAMEDADNTLRMLAQLRELGVELAIDDFGTGYSSLSHLKLMPLHRLKIDRSFVKDIETDPDDAAICAATISLAHNLGLSVVAEGVETEAQFAFLGNLGCECAQGFLFSKPLPAAELEAWIRARGQMPQSSPPVMPGNSTSV</sequence>
<name>F5RAE2_METUF</name>
<dbReference type="PROSITE" id="PS50839">
    <property type="entry name" value="CHASE"/>
    <property type="match status" value="1"/>
</dbReference>
<comment type="subcellular location">
    <subcellularLocation>
        <location evidence="1">Membrane</location>
    </subcellularLocation>
</comment>
<dbReference type="SMART" id="SM00091">
    <property type="entry name" value="PAS"/>
    <property type="match status" value="1"/>
</dbReference>
<evidence type="ECO:0000256" key="5">
    <source>
        <dbReference type="ARBA" id="ARBA00051114"/>
    </source>
</evidence>
<accession>F5RAE2</accession>
<keyword evidence="3" id="KW-1133">Transmembrane helix</keyword>
<evidence type="ECO:0000313" key="11">
    <source>
        <dbReference type="EMBL" id="EGK72538.1"/>
    </source>
</evidence>
<dbReference type="SUPFAM" id="SSF55785">
    <property type="entry name" value="PYP-like sensor domain (PAS domain)"/>
    <property type="match status" value="1"/>
</dbReference>
<dbReference type="STRING" id="1000565.METUNv1_01303"/>
<dbReference type="CDD" id="cd00130">
    <property type="entry name" value="PAS"/>
    <property type="match status" value="1"/>
</dbReference>
<dbReference type="PROSITE" id="PS50887">
    <property type="entry name" value="GGDEF"/>
    <property type="match status" value="1"/>
</dbReference>
<proteinExistence type="predicted"/>
<dbReference type="InterPro" id="IPR029787">
    <property type="entry name" value="Nucleotide_cyclase"/>
</dbReference>
<comment type="caution">
    <text evidence="11">The sequence shown here is derived from an EMBL/GenBank/DDBJ whole genome shotgun (WGS) entry which is preliminary data.</text>
</comment>
<gene>
    <name evidence="11" type="ORF">METUNv1_01303</name>
</gene>
<dbReference type="SMART" id="SM01079">
    <property type="entry name" value="CHASE"/>
    <property type="match status" value="1"/>
</dbReference>
<dbReference type="FunFam" id="3.30.70.270:FF:000001">
    <property type="entry name" value="Diguanylate cyclase domain protein"/>
    <property type="match status" value="1"/>
</dbReference>
<dbReference type="Gene3D" id="3.30.450.350">
    <property type="entry name" value="CHASE domain"/>
    <property type="match status" value="1"/>
</dbReference>
<dbReference type="InterPro" id="IPR052155">
    <property type="entry name" value="Biofilm_reg_signaling"/>
</dbReference>
<dbReference type="FunFam" id="3.20.20.450:FF:000001">
    <property type="entry name" value="Cyclic di-GMP phosphodiesterase yahA"/>
    <property type="match status" value="1"/>
</dbReference>
<dbReference type="CDD" id="cd01949">
    <property type="entry name" value="GGDEF"/>
    <property type="match status" value="1"/>
</dbReference>
<dbReference type="PROSITE" id="PS50113">
    <property type="entry name" value="PAC"/>
    <property type="match status" value="1"/>
</dbReference>
<dbReference type="InterPro" id="IPR006189">
    <property type="entry name" value="CHASE_dom"/>
</dbReference>
<evidence type="ECO:0000259" key="10">
    <source>
        <dbReference type="PROSITE" id="PS50887"/>
    </source>
</evidence>
<dbReference type="NCBIfam" id="TIGR00254">
    <property type="entry name" value="GGDEF"/>
    <property type="match status" value="1"/>
</dbReference>
<dbReference type="PROSITE" id="PS50112">
    <property type="entry name" value="PAS"/>
    <property type="match status" value="1"/>
</dbReference>
<feature type="domain" description="PAS" evidence="6">
    <location>
        <begin position="307"/>
        <end position="378"/>
    </location>
</feature>
<dbReference type="InterPro" id="IPR043128">
    <property type="entry name" value="Rev_trsase/Diguanyl_cyclase"/>
</dbReference>
<dbReference type="Gene3D" id="3.30.70.270">
    <property type="match status" value="1"/>
</dbReference>
<evidence type="ECO:0000259" key="6">
    <source>
        <dbReference type="PROSITE" id="PS50112"/>
    </source>
</evidence>
<dbReference type="Gene3D" id="3.20.20.450">
    <property type="entry name" value="EAL domain"/>
    <property type="match status" value="1"/>
</dbReference>
<feature type="domain" description="EAL" evidence="9">
    <location>
        <begin position="606"/>
        <end position="859"/>
    </location>
</feature>
<dbReference type="GO" id="GO:0016020">
    <property type="term" value="C:membrane"/>
    <property type="evidence" value="ECO:0007669"/>
    <property type="project" value="UniProtKB-SubCell"/>
</dbReference>
<reference evidence="11 12" key="1">
    <citation type="journal article" date="2011" name="J. Bacteriol.">
        <title>Genome sequence of Methyloversatilis universalis FAM5T, a methylotrophic representative of the order Rhodocyclales.</title>
        <authorList>
            <person name="Kittichotirat W."/>
            <person name="Good N.M."/>
            <person name="Hall R."/>
            <person name="Bringel F."/>
            <person name="Lajus A."/>
            <person name="Medigue C."/>
            <person name="Smalley N.E."/>
            <person name="Beck D."/>
            <person name="Bumgarner R."/>
            <person name="Vuilleumier S."/>
            <person name="Kalyuzhnaya M.G."/>
        </authorList>
    </citation>
    <scope>NUCLEOTIDE SEQUENCE [LARGE SCALE GENOMIC DNA]</scope>
    <source>
        <strain evidence="12">ATCC BAA-1314 / JCM 13912 / FAM5</strain>
    </source>
</reference>
<evidence type="ECO:0000313" key="12">
    <source>
        <dbReference type="Proteomes" id="UP000005019"/>
    </source>
</evidence>
<dbReference type="SMART" id="SM00052">
    <property type="entry name" value="EAL"/>
    <property type="match status" value="1"/>
</dbReference>
<dbReference type="Proteomes" id="UP000005019">
    <property type="component" value="Unassembled WGS sequence"/>
</dbReference>
<feature type="domain" description="CHASE" evidence="8">
    <location>
        <begin position="117"/>
        <end position="257"/>
    </location>
</feature>
<feature type="domain" description="PAC" evidence="7">
    <location>
        <begin position="380"/>
        <end position="432"/>
    </location>
</feature>
<dbReference type="RefSeq" id="WP_008059989.1">
    <property type="nucleotide sequence ID" value="NZ_AFHG01000036.1"/>
</dbReference>
<dbReference type="InterPro" id="IPR042240">
    <property type="entry name" value="CHASE_sf"/>
</dbReference>
<dbReference type="Pfam" id="PF03924">
    <property type="entry name" value="CHASE"/>
    <property type="match status" value="1"/>
</dbReference>
<dbReference type="SUPFAM" id="SSF55073">
    <property type="entry name" value="Nucleotide cyclase"/>
    <property type="match status" value="1"/>
</dbReference>
<evidence type="ECO:0000256" key="2">
    <source>
        <dbReference type="ARBA" id="ARBA00022692"/>
    </source>
</evidence>
<protein>
    <submittedName>
        <fullName evidence="11">Diguanylate cyclase/phosphodiesterase with PAS/PAC and Chase sensor S</fullName>
    </submittedName>
</protein>
<organism evidence="11 12">
    <name type="scientific">Methyloversatilis universalis (strain ATCC BAA-1314 / DSM 25237 / JCM 13912 / CCUG 52030 / FAM5)</name>
    <dbReference type="NCBI Taxonomy" id="1000565"/>
    <lineage>
        <taxon>Bacteria</taxon>
        <taxon>Pseudomonadati</taxon>
        <taxon>Pseudomonadota</taxon>
        <taxon>Betaproteobacteria</taxon>
        <taxon>Nitrosomonadales</taxon>
        <taxon>Sterolibacteriaceae</taxon>
        <taxon>Methyloversatilis</taxon>
    </lineage>
</organism>
<dbReference type="InterPro" id="IPR001633">
    <property type="entry name" value="EAL_dom"/>
</dbReference>
<dbReference type="SUPFAM" id="SSF141868">
    <property type="entry name" value="EAL domain-like"/>
    <property type="match status" value="1"/>
</dbReference>
<comment type="catalytic activity">
    <reaction evidence="5">
        <text>3',3'-c-di-GMP + H2O = 5'-phosphoguanylyl(3'-&gt;5')guanosine + H(+)</text>
        <dbReference type="Rhea" id="RHEA:24902"/>
        <dbReference type="ChEBI" id="CHEBI:15377"/>
        <dbReference type="ChEBI" id="CHEBI:15378"/>
        <dbReference type="ChEBI" id="CHEBI:58754"/>
        <dbReference type="ChEBI" id="CHEBI:58805"/>
        <dbReference type="EC" id="3.1.4.52"/>
    </reaction>
    <physiologicalReaction direction="left-to-right" evidence="5">
        <dbReference type="Rhea" id="RHEA:24903"/>
    </physiologicalReaction>
</comment>
<dbReference type="CDD" id="cd01948">
    <property type="entry name" value="EAL"/>
    <property type="match status" value="1"/>
</dbReference>
<dbReference type="PANTHER" id="PTHR44757:SF2">
    <property type="entry name" value="BIOFILM ARCHITECTURE MAINTENANCE PROTEIN MBAA"/>
    <property type="match status" value="1"/>
</dbReference>
<evidence type="ECO:0000259" key="8">
    <source>
        <dbReference type="PROSITE" id="PS50839"/>
    </source>
</evidence>
<dbReference type="NCBIfam" id="TIGR00229">
    <property type="entry name" value="sensory_box"/>
    <property type="match status" value="1"/>
</dbReference>
<evidence type="ECO:0000259" key="7">
    <source>
        <dbReference type="PROSITE" id="PS50113"/>
    </source>
</evidence>
<keyword evidence="2" id="KW-0812">Transmembrane</keyword>
<keyword evidence="12" id="KW-1185">Reference proteome</keyword>
<dbReference type="InterPro" id="IPR035965">
    <property type="entry name" value="PAS-like_dom_sf"/>
</dbReference>
<evidence type="ECO:0000256" key="1">
    <source>
        <dbReference type="ARBA" id="ARBA00004370"/>
    </source>
</evidence>
<dbReference type="Gene3D" id="3.30.450.20">
    <property type="entry name" value="PAS domain"/>
    <property type="match status" value="1"/>
</dbReference>
<dbReference type="Pfam" id="PF00563">
    <property type="entry name" value="EAL"/>
    <property type="match status" value="1"/>
</dbReference>
<dbReference type="PANTHER" id="PTHR44757">
    <property type="entry name" value="DIGUANYLATE CYCLASE DGCP"/>
    <property type="match status" value="1"/>
</dbReference>
<dbReference type="InterPro" id="IPR000160">
    <property type="entry name" value="GGDEF_dom"/>
</dbReference>
<evidence type="ECO:0000256" key="3">
    <source>
        <dbReference type="ARBA" id="ARBA00022989"/>
    </source>
</evidence>
<dbReference type="GO" id="GO:0071732">
    <property type="term" value="P:cellular response to nitric oxide"/>
    <property type="evidence" value="ECO:0007669"/>
    <property type="project" value="UniProtKB-ARBA"/>
</dbReference>
<dbReference type="Pfam" id="PF00990">
    <property type="entry name" value="GGDEF"/>
    <property type="match status" value="1"/>
</dbReference>
<dbReference type="GO" id="GO:0071111">
    <property type="term" value="F:cyclic-guanylate-specific phosphodiesterase activity"/>
    <property type="evidence" value="ECO:0007669"/>
    <property type="project" value="UniProtKB-EC"/>
</dbReference>
<dbReference type="SMART" id="SM00267">
    <property type="entry name" value="GGDEF"/>
    <property type="match status" value="1"/>
</dbReference>
<evidence type="ECO:0000256" key="4">
    <source>
        <dbReference type="ARBA" id="ARBA00023136"/>
    </source>
</evidence>
<dbReference type="eggNOG" id="COG5001">
    <property type="taxonomic scope" value="Bacteria"/>
</dbReference>
<dbReference type="PROSITE" id="PS50883">
    <property type="entry name" value="EAL"/>
    <property type="match status" value="1"/>
</dbReference>
<keyword evidence="4" id="KW-0472">Membrane</keyword>
<feature type="domain" description="GGDEF" evidence="10">
    <location>
        <begin position="464"/>
        <end position="597"/>
    </location>
</feature>
<dbReference type="AlphaFoldDB" id="F5RAE2"/>
<dbReference type="InterPro" id="IPR000014">
    <property type="entry name" value="PAS"/>
</dbReference>
<dbReference type="Pfam" id="PF13426">
    <property type="entry name" value="PAS_9"/>
    <property type="match status" value="1"/>
</dbReference>
<evidence type="ECO:0000259" key="9">
    <source>
        <dbReference type="PROSITE" id="PS50883"/>
    </source>
</evidence>
<dbReference type="InterPro" id="IPR035919">
    <property type="entry name" value="EAL_sf"/>
</dbReference>
<dbReference type="EMBL" id="AFHG01000036">
    <property type="protein sequence ID" value="EGK72538.1"/>
    <property type="molecule type" value="Genomic_DNA"/>
</dbReference>
<dbReference type="InterPro" id="IPR000700">
    <property type="entry name" value="PAS-assoc_C"/>
</dbReference>